<evidence type="ECO:0000256" key="8">
    <source>
        <dbReference type="RuleBase" id="RU367107"/>
    </source>
</evidence>
<protein>
    <recommendedName>
        <fullName evidence="8">DNA-binding protein RAP1</fullName>
    </recommendedName>
</protein>
<feature type="region of interest" description="Disordered" evidence="9">
    <location>
        <begin position="243"/>
        <end position="280"/>
    </location>
</feature>
<reference evidence="12 13" key="1">
    <citation type="submission" date="2016-08" db="EMBL/GenBank/DDBJ databases">
        <title>A Parts List for Fungal Cellulosomes Revealed by Comparative Genomics.</title>
        <authorList>
            <consortium name="DOE Joint Genome Institute"/>
            <person name="Haitjema C.H."/>
            <person name="Gilmore S.P."/>
            <person name="Henske J.K."/>
            <person name="Solomon K.V."/>
            <person name="De Groot R."/>
            <person name="Kuo A."/>
            <person name="Mondo S.J."/>
            <person name="Salamov A.A."/>
            <person name="Labutti K."/>
            <person name="Zhao Z."/>
            <person name="Chiniquy J."/>
            <person name="Barry K."/>
            <person name="Brewer H.M."/>
            <person name="Purvine S.O."/>
            <person name="Wright A.T."/>
            <person name="Boxma B."/>
            <person name="Van Alen T."/>
            <person name="Hackstein J.H."/>
            <person name="Baker S.E."/>
            <person name="Grigoriev I.V."/>
            <person name="O'Malley M.A."/>
        </authorList>
    </citation>
    <scope>NUCLEOTIDE SEQUENCE [LARGE SCALE GENOMIC DNA]</scope>
    <source>
        <strain evidence="12 13">S4</strain>
    </source>
</reference>
<dbReference type="CDD" id="cd11655">
    <property type="entry name" value="rap1_myb-like"/>
    <property type="match status" value="1"/>
</dbReference>
<dbReference type="InterPro" id="IPR039595">
    <property type="entry name" value="TE2IP/Rap1"/>
</dbReference>
<evidence type="ECO:0000256" key="4">
    <source>
        <dbReference type="ARBA" id="ARBA00023015"/>
    </source>
</evidence>
<reference evidence="12 13" key="2">
    <citation type="submission" date="2016-08" db="EMBL/GenBank/DDBJ databases">
        <title>Pervasive Adenine N6-methylation of Active Genes in Fungi.</title>
        <authorList>
            <consortium name="DOE Joint Genome Institute"/>
            <person name="Mondo S.J."/>
            <person name="Dannebaum R.O."/>
            <person name="Kuo R.C."/>
            <person name="Labutti K."/>
            <person name="Haridas S."/>
            <person name="Kuo A."/>
            <person name="Salamov A."/>
            <person name="Ahrendt S.R."/>
            <person name="Lipzen A."/>
            <person name="Sullivan W."/>
            <person name="Andreopoulos W.B."/>
            <person name="Clum A."/>
            <person name="Lindquist E."/>
            <person name="Daum C."/>
            <person name="Ramamoorthy G.K."/>
            <person name="Gryganskyi A."/>
            <person name="Culley D."/>
            <person name="Magnuson J.K."/>
            <person name="James T.Y."/>
            <person name="O'Malley M.A."/>
            <person name="Stajich J.E."/>
            <person name="Spatafora J.W."/>
            <person name="Visel A."/>
            <person name="Grigoriev I.V."/>
        </authorList>
    </citation>
    <scope>NUCLEOTIDE SEQUENCE [LARGE SCALE GENOMIC DNA]</scope>
    <source>
        <strain evidence="12 13">S4</strain>
    </source>
</reference>
<feature type="region of interest" description="Disordered" evidence="9">
    <location>
        <begin position="467"/>
        <end position="520"/>
    </location>
</feature>
<keyword evidence="2 8" id="KW-0158">Chromosome</keyword>
<feature type="domain" description="TERF2-interacting telomeric protein 1 Myb" evidence="10">
    <location>
        <begin position="134"/>
        <end position="181"/>
    </location>
</feature>
<evidence type="ECO:0000256" key="5">
    <source>
        <dbReference type="ARBA" id="ARBA00023159"/>
    </source>
</evidence>
<feature type="compositionally biased region" description="Acidic residues" evidence="9">
    <location>
        <begin position="312"/>
        <end position="322"/>
    </location>
</feature>
<feature type="region of interest" description="Disordered" evidence="9">
    <location>
        <begin position="303"/>
        <end position="437"/>
    </location>
</feature>
<feature type="compositionally biased region" description="Polar residues" evidence="9">
    <location>
        <begin position="509"/>
        <end position="520"/>
    </location>
</feature>
<dbReference type="Pfam" id="PF11626">
    <property type="entry name" value="Rap1_C"/>
    <property type="match status" value="1"/>
</dbReference>
<organism evidence="12 13">
    <name type="scientific">Anaeromyces robustus</name>
    <dbReference type="NCBI Taxonomy" id="1754192"/>
    <lineage>
        <taxon>Eukaryota</taxon>
        <taxon>Fungi</taxon>
        <taxon>Fungi incertae sedis</taxon>
        <taxon>Chytridiomycota</taxon>
        <taxon>Chytridiomycota incertae sedis</taxon>
        <taxon>Neocallimastigomycetes</taxon>
        <taxon>Neocallimastigales</taxon>
        <taxon>Neocallimastigaceae</taxon>
        <taxon>Anaeromyces</taxon>
    </lineage>
</organism>
<dbReference type="Gene3D" id="1.10.10.60">
    <property type="entry name" value="Homeodomain-like"/>
    <property type="match status" value="1"/>
</dbReference>
<evidence type="ECO:0000256" key="3">
    <source>
        <dbReference type="ARBA" id="ARBA00022895"/>
    </source>
</evidence>
<comment type="similarity">
    <text evidence="1 8">Belongs to the RAP1 family.</text>
</comment>
<dbReference type="OrthoDB" id="2115865at2759"/>
<dbReference type="GO" id="GO:0070187">
    <property type="term" value="C:shelterin complex"/>
    <property type="evidence" value="ECO:0007669"/>
    <property type="project" value="TreeGrafter"/>
</dbReference>
<evidence type="ECO:0000256" key="2">
    <source>
        <dbReference type="ARBA" id="ARBA00022454"/>
    </source>
</evidence>
<dbReference type="PANTHER" id="PTHR16466">
    <property type="entry name" value="TELOMERE REPEAT-BINDING FACTOR 2-INTERACTING PROTEIN 1"/>
    <property type="match status" value="1"/>
</dbReference>
<evidence type="ECO:0000313" key="12">
    <source>
        <dbReference type="EMBL" id="ORX76809.1"/>
    </source>
</evidence>
<evidence type="ECO:0000256" key="7">
    <source>
        <dbReference type="ARBA" id="ARBA00023242"/>
    </source>
</evidence>
<sequence length="737" mass="86713">MERVSPTLFFKDGKPLVFKLPNDTQKNFMKQKIKEGGGLVTETDNADIIICSSDNPQNISNVYSKDIIIDSYFYNSLQDLNKYKINVFNSPQNSDSPMFNLPINNYSLFNSPINSNSPLNSGSPVRQRKSRIEYSKEDDNILASYVKDCLYPKGKKIYKELEEKYPHHSWQSWRERYIKIVGPALQTGNWPTHYHKNKTVNELNEQDDDIPRIIQERRLYIKKKRSNNIETSVTNFINNKAIKPMDNPLLNSSNNQIESDKQTNNNNNNKDKEKHKDDNEYIQDIELFNSIINKSKINGKTLERNSTFNNENENENENENTSENDKKNENKNGIEKENENAKENRSENENENEHENNKENESKNKNDKENENENEDENKKEKKNKTNDNTINNDEINKLKHKKIIKTNNKTTERNNEINPKVKGKQGNDNEEFSSDGEDELQSYINNYFSESNIQQYKYNVNNKKYNNIKNNKNETNKTNKTNDKNNINNNEQENPNINNSHDDKENNNENSYKDSLNNSKLPIRISSQLFDHSNITEKERDESVNNLKNFIRKISFSQSSRQDNNNNNHNSKDNKNIYFGYSNNFDNDMDLEIPLSYNSVEYDNYLSKTIENSKKSINLPKVSDKHKNLYIQECLKLCREANITKEELYKLLHQCNGSIPATKSLLKNKRHLSEEKLDTKWIWSKKEDQILLTSKDERELKKMRLMKGNKSVRYRELYLEAKELYNKKNFLNQSDQ</sequence>
<dbReference type="Pfam" id="PF08914">
    <property type="entry name" value="Myb_Rap1"/>
    <property type="match status" value="1"/>
</dbReference>
<dbReference type="GO" id="GO:0010833">
    <property type="term" value="P:telomere maintenance via telomere lengthening"/>
    <property type="evidence" value="ECO:0007669"/>
    <property type="project" value="UniProtKB-UniRule"/>
</dbReference>
<evidence type="ECO:0000259" key="10">
    <source>
        <dbReference type="Pfam" id="PF08914"/>
    </source>
</evidence>
<evidence type="ECO:0000256" key="1">
    <source>
        <dbReference type="ARBA" id="ARBA00010467"/>
    </source>
</evidence>
<gene>
    <name evidence="12" type="ORF">BCR32DRAFT_271047</name>
</gene>
<evidence type="ECO:0000313" key="13">
    <source>
        <dbReference type="Proteomes" id="UP000193944"/>
    </source>
</evidence>
<dbReference type="PANTHER" id="PTHR16466:SF6">
    <property type="entry name" value="TELOMERIC REPEAT-BINDING FACTOR 2-INTERACTING PROTEIN 1"/>
    <property type="match status" value="1"/>
</dbReference>
<keyword evidence="6" id="KW-0804">Transcription</keyword>
<keyword evidence="13" id="KW-1185">Reference proteome</keyword>
<feature type="compositionally biased region" description="Basic and acidic residues" evidence="9">
    <location>
        <begin position="472"/>
        <end position="484"/>
    </location>
</feature>
<dbReference type="EMBL" id="MCFG01000277">
    <property type="protein sequence ID" value="ORX76809.1"/>
    <property type="molecule type" value="Genomic_DNA"/>
</dbReference>
<evidence type="ECO:0000256" key="6">
    <source>
        <dbReference type="ARBA" id="ARBA00023163"/>
    </source>
</evidence>
<comment type="subcellular location">
    <subcellularLocation>
        <location evidence="8">Nucleus</location>
    </subcellularLocation>
    <subcellularLocation>
        <location evidence="8">Chromosome</location>
        <location evidence="8">Telomere</location>
    </subcellularLocation>
</comment>
<comment type="function">
    <text evidence="8">Involved in the regulation of telomere length, clustering and has a specific role in telomere position effect (TPE).</text>
</comment>
<dbReference type="SUPFAM" id="SSF46689">
    <property type="entry name" value="Homeodomain-like"/>
    <property type="match status" value="1"/>
</dbReference>
<dbReference type="InterPro" id="IPR009057">
    <property type="entry name" value="Homeodomain-like_sf"/>
</dbReference>
<keyword evidence="5" id="KW-0010">Activator</keyword>
<dbReference type="AlphaFoldDB" id="A0A1Y1WTD5"/>
<feature type="compositionally biased region" description="Low complexity" evidence="9">
    <location>
        <begin position="485"/>
        <end position="500"/>
    </location>
</feature>
<dbReference type="STRING" id="1754192.A0A1Y1WTD5"/>
<dbReference type="Proteomes" id="UP000193944">
    <property type="component" value="Unassembled WGS sequence"/>
</dbReference>
<name>A0A1Y1WTD5_9FUNG</name>
<accession>A0A1Y1WTD5</accession>
<comment type="subunit">
    <text evidence="8">Homodimer.</text>
</comment>
<dbReference type="InterPro" id="IPR021661">
    <property type="entry name" value="Rap1_C"/>
</dbReference>
<feature type="domain" description="TRF2-interacting telomeric protein/Rap1 C-terminal" evidence="11">
    <location>
        <begin position="639"/>
        <end position="721"/>
    </location>
</feature>
<dbReference type="InterPro" id="IPR015010">
    <property type="entry name" value="TERF2IP_Myb"/>
</dbReference>
<keyword evidence="3 8" id="KW-0779">Telomere</keyword>
<feature type="compositionally biased region" description="Basic and acidic residues" evidence="9">
    <location>
        <begin position="323"/>
        <end position="386"/>
    </location>
</feature>
<evidence type="ECO:0000259" key="11">
    <source>
        <dbReference type="Pfam" id="PF11626"/>
    </source>
</evidence>
<keyword evidence="4" id="KW-0805">Transcription regulation</keyword>
<comment type="caution">
    <text evidence="12">The sequence shown here is derived from an EMBL/GenBank/DDBJ whole genome shotgun (WGS) entry which is preliminary data.</text>
</comment>
<proteinExistence type="inferred from homology"/>
<evidence type="ECO:0000256" key="9">
    <source>
        <dbReference type="SAM" id="MobiDB-lite"/>
    </source>
</evidence>
<keyword evidence="7 8" id="KW-0539">Nucleus</keyword>
<dbReference type="GO" id="GO:0042162">
    <property type="term" value="F:telomeric DNA binding"/>
    <property type="evidence" value="ECO:0007669"/>
    <property type="project" value="TreeGrafter"/>
</dbReference>
<feature type="compositionally biased region" description="Basic and acidic residues" evidence="9">
    <location>
        <begin position="269"/>
        <end position="279"/>
    </location>
</feature>
<dbReference type="GO" id="GO:0031848">
    <property type="term" value="P:protection from non-homologous end joining at telomere"/>
    <property type="evidence" value="ECO:0007669"/>
    <property type="project" value="TreeGrafter"/>
</dbReference>